<evidence type="ECO:0000313" key="2">
    <source>
        <dbReference type="EMBL" id="KAK0476049.1"/>
    </source>
</evidence>
<name>A0AA39P1Z7_9AGAR</name>
<accession>A0AA39P1Z7</accession>
<sequence length="191" mass="21151">MKTSDPNAYYLALEVFKALLDSGTTHHIVKDREAFHTYNESKALPMKTTNCGMLNTFAMGNAHIGVDISSHMVTIILHQCLHAPDAPINLISISALTENSMYVGFGKHKTTCYFLQSHKSLKNTSFQADVVGHLSFLNCKFITPPDPDNIPSSANTILPAFQKPELYAYLWYCRAGHPSQETTKCIVSGRA</sequence>
<comment type="caution">
    <text evidence="2">The sequence shown here is derived from an EMBL/GenBank/DDBJ whole genome shotgun (WGS) entry which is preliminary data.</text>
</comment>
<organism evidence="2 3">
    <name type="scientific">Armillaria novae-zelandiae</name>
    <dbReference type="NCBI Taxonomy" id="153914"/>
    <lineage>
        <taxon>Eukaryota</taxon>
        <taxon>Fungi</taxon>
        <taxon>Dikarya</taxon>
        <taxon>Basidiomycota</taxon>
        <taxon>Agaricomycotina</taxon>
        <taxon>Agaricomycetes</taxon>
        <taxon>Agaricomycetidae</taxon>
        <taxon>Agaricales</taxon>
        <taxon>Marasmiineae</taxon>
        <taxon>Physalacriaceae</taxon>
        <taxon>Armillaria</taxon>
    </lineage>
</organism>
<keyword evidence="3" id="KW-1185">Reference proteome</keyword>
<dbReference type="AlphaFoldDB" id="A0AA39P1Z7"/>
<protein>
    <recommendedName>
        <fullName evidence="1">Retrovirus-related Pol polyprotein from transposon TNT 1-94-like beta-barrel domain-containing protein</fullName>
    </recommendedName>
</protein>
<dbReference type="Proteomes" id="UP001175227">
    <property type="component" value="Unassembled WGS sequence"/>
</dbReference>
<feature type="domain" description="Retrovirus-related Pol polyprotein from transposon TNT 1-94-like beta-barrel" evidence="1">
    <location>
        <begin position="19"/>
        <end position="99"/>
    </location>
</feature>
<evidence type="ECO:0000313" key="3">
    <source>
        <dbReference type="Proteomes" id="UP001175227"/>
    </source>
</evidence>
<dbReference type="Pfam" id="PF22936">
    <property type="entry name" value="Pol_BBD"/>
    <property type="match status" value="1"/>
</dbReference>
<gene>
    <name evidence="2" type="ORF">IW261DRAFT_1567310</name>
</gene>
<dbReference type="EMBL" id="JAUEPR010000021">
    <property type="protein sequence ID" value="KAK0476049.1"/>
    <property type="molecule type" value="Genomic_DNA"/>
</dbReference>
<proteinExistence type="predicted"/>
<dbReference type="InterPro" id="IPR054722">
    <property type="entry name" value="PolX-like_BBD"/>
</dbReference>
<reference evidence="2" key="1">
    <citation type="submission" date="2023-06" db="EMBL/GenBank/DDBJ databases">
        <authorList>
            <consortium name="Lawrence Berkeley National Laboratory"/>
            <person name="Ahrendt S."/>
            <person name="Sahu N."/>
            <person name="Indic B."/>
            <person name="Wong-Bajracharya J."/>
            <person name="Merenyi Z."/>
            <person name="Ke H.-M."/>
            <person name="Monk M."/>
            <person name="Kocsube S."/>
            <person name="Drula E."/>
            <person name="Lipzen A."/>
            <person name="Balint B."/>
            <person name="Henrissat B."/>
            <person name="Andreopoulos B."/>
            <person name="Martin F.M."/>
            <person name="Harder C.B."/>
            <person name="Rigling D."/>
            <person name="Ford K.L."/>
            <person name="Foster G.D."/>
            <person name="Pangilinan J."/>
            <person name="Papanicolaou A."/>
            <person name="Barry K."/>
            <person name="LaButti K."/>
            <person name="Viragh M."/>
            <person name="Koriabine M."/>
            <person name="Yan M."/>
            <person name="Riley R."/>
            <person name="Champramary S."/>
            <person name="Plett K.L."/>
            <person name="Tsai I.J."/>
            <person name="Slot J."/>
            <person name="Sipos G."/>
            <person name="Plett J."/>
            <person name="Nagy L.G."/>
            <person name="Grigoriev I.V."/>
        </authorList>
    </citation>
    <scope>NUCLEOTIDE SEQUENCE</scope>
    <source>
        <strain evidence="2">ICMP 16352</strain>
    </source>
</reference>
<evidence type="ECO:0000259" key="1">
    <source>
        <dbReference type="Pfam" id="PF22936"/>
    </source>
</evidence>